<keyword evidence="3" id="KW-0479">Metal-binding</keyword>
<dbReference type="PANTHER" id="PTHR30096">
    <property type="entry name" value="4,5-DOPA DIOXYGENASE EXTRADIOL-LIKE PROTEIN"/>
    <property type="match status" value="1"/>
</dbReference>
<evidence type="ECO:0000259" key="6">
    <source>
        <dbReference type="Pfam" id="PF02900"/>
    </source>
</evidence>
<dbReference type="PIRSF" id="PIRSF006157">
    <property type="entry name" value="Doxgns_DODA"/>
    <property type="match status" value="1"/>
</dbReference>
<dbReference type="EMBL" id="JANZXA010000017">
    <property type="protein sequence ID" value="MCT2401645.1"/>
    <property type="molecule type" value="Genomic_DNA"/>
</dbReference>
<evidence type="ECO:0000256" key="1">
    <source>
        <dbReference type="ARBA" id="ARBA00001947"/>
    </source>
</evidence>
<protein>
    <submittedName>
        <fullName evidence="7">Dioxygenase</fullName>
    </submittedName>
</protein>
<dbReference type="Pfam" id="PF02900">
    <property type="entry name" value="LigB"/>
    <property type="match status" value="1"/>
</dbReference>
<organism evidence="7 8">
    <name type="scientific">Novosphingobium mangrovi</name>
    <name type="common">ex Huang et al. 2023</name>
    <dbReference type="NCBI Taxonomy" id="2976432"/>
    <lineage>
        <taxon>Bacteria</taxon>
        <taxon>Pseudomonadati</taxon>
        <taxon>Pseudomonadota</taxon>
        <taxon>Alphaproteobacteria</taxon>
        <taxon>Sphingomonadales</taxon>
        <taxon>Sphingomonadaceae</taxon>
        <taxon>Novosphingobium</taxon>
    </lineage>
</organism>
<keyword evidence="4" id="KW-0862">Zinc</keyword>
<evidence type="ECO:0000313" key="8">
    <source>
        <dbReference type="Proteomes" id="UP001165583"/>
    </source>
</evidence>
<evidence type="ECO:0000313" key="7">
    <source>
        <dbReference type="EMBL" id="MCT2401645.1"/>
    </source>
</evidence>
<comment type="similarity">
    <text evidence="2">Belongs to the DODA-type extradiol aromatic ring-opening dioxygenase family.</text>
</comment>
<comment type="caution">
    <text evidence="7">The sequence shown here is derived from an EMBL/GenBank/DDBJ whole genome shotgun (WGS) entry which is preliminary data.</text>
</comment>
<gene>
    <name evidence="7" type="ORF">NZK81_19000</name>
</gene>
<feature type="domain" description="Extradiol ring-cleavage dioxygenase class III enzyme subunit B" evidence="6">
    <location>
        <begin position="20"/>
        <end position="242"/>
    </location>
</feature>
<accession>A0ABT2I9Y8</accession>
<dbReference type="PANTHER" id="PTHR30096:SF0">
    <property type="entry name" value="4,5-DOPA DIOXYGENASE EXTRADIOL-LIKE PROTEIN"/>
    <property type="match status" value="1"/>
</dbReference>
<evidence type="ECO:0000256" key="3">
    <source>
        <dbReference type="ARBA" id="ARBA00022723"/>
    </source>
</evidence>
<proteinExistence type="inferred from homology"/>
<name>A0ABT2I9Y8_9SPHN</name>
<dbReference type="GO" id="GO:0051213">
    <property type="term" value="F:dioxygenase activity"/>
    <property type="evidence" value="ECO:0007669"/>
    <property type="project" value="UniProtKB-KW"/>
</dbReference>
<dbReference type="Gene3D" id="3.40.830.10">
    <property type="entry name" value="LigB-like"/>
    <property type="match status" value="1"/>
</dbReference>
<dbReference type="InterPro" id="IPR014436">
    <property type="entry name" value="Extradiol_dOase_DODA"/>
</dbReference>
<evidence type="ECO:0000256" key="4">
    <source>
        <dbReference type="ARBA" id="ARBA00022833"/>
    </source>
</evidence>
<sequence length="262" mass="28338">MTRQPSLFIPHGGGPCFFMDDPNGAWTSMEHFLRSLPTLLPEVPKAILVVSAHWETKGFAFTGAPQPALIYDYYGFPPHTYELRFDAPGAPELAAKAAALLEAAGLESALDPRRGYDHGVFIPLKVAWPDADVPVVEMSVDGALDPALHLAAGKALAPLRDEGVLIVGSGMSFHNMRGYGDPRFTEPSRQFDDWLTQSVKLPASERAAALAHWSESPGGRLSHPREEHLIPLMVVAGTAEGPGEQVFGDLVLKTAISGYRFD</sequence>
<keyword evidence="8" id="KW-1185">Reference proteome</keyword>
<dbReference type="InterPro" id="IPR004183">
    <property type="entry name" value="Xdiol_dOase_suB"/>
</dbReference>
<evidence type="ECO:0000256" key="2">
    <source>
        <dbReference type="ARBA" id="ARBA00007581"/>
    </source>
</evidence>
<comment type="cofactor">
    <cofactor evidence="1">
        <name>Zn(2+)</name>
        <dbReference type="ChEBI" id="CHEBI:29105"/>
    </cofactor>
</comment>
<evidence type="ECO:0000256" key="5">
    <source>
        <dbReference type="ARBA" id="ARBA00023002"/>
    </source>
</evidence>
<dbReference type="SUPFAM" id="SSF53213">
    <property type="entry name" value="LigB-like"/>
    <property type="match status" value="1"/>
</dbReference>
<dbReference type="CDD" id="cd07363">
    <property type="entry name" value="45_DOPA_Dioxygenase"/>
    <property type="match status" value="1"/>
</dbReference>
<keyword evidence="7" id="KW-0223">Dioxygenase</keyword>
<reference evidence="7" key="1">
    <citation type="submission" date="2022-09" db="EMBL/GenBank/DDBJ databases">
        <title>Novosphingobium sp. Nov., a polycyclic aromatic hydrocarbon-degrading bacterium isolated form mangrove sediments in HongKong.</title>
        <authorList>
            <person name="Hu Z."/>
        </authorList>
    </citation>
    <scope>NUCLEOTIDE SEQUENCE</scope>
    <source>
        <strain evidence="7">HK4-1</strain>
    </source>
</reference>
<keyword evidence="5" id="KW-0560">Oxidoreductase</keyword>
<dbReference type="Proteomes" id="UP001165583">
    <property type="component" value="Unassembled WGS sequence"/>
</dbReference>
<dbReference type="RefSeq" id="WP_260047671.1">
    <property type="nucleotide sequence ID" value="NZ_JANZXA010000017.1"/>
</dbReference>